<organism evidence="1 2">
    <name type="scientific">Microdochium trichocladiopsis</name>
    <dbReference type="NCBI Taxonomy" id="1682393"/>
    <lineage>
        <taxon>Eukaryota</taxon>
        <taxon>Fungi</taxon>
        <taxon>Dikarya</taxon>
        <taxon>Ascomycota</taxon>
        <taxon>Pezizomycotina</taxon>
        <taxon>Sordariomycetes</taxon>
        <taxon>Xylariomycetidae</taxon>
        <taxon>Xylariales</taxon>
        <taxon>Microdochiaceae</taxon>
        <taxon>Microdochium</taxon>
    </lineage>
</organism>
<accession>A0A9P8YHX2</accession>
<proteinExistence type="predicted"/>
<feature type="non-terminal residue" evidence="1">
    <location>
        <position position="1"/>
    </location>
</feature>
<evidence type="ECO:0000313" key="1">
    <source>
        <dbReference type="EMBL" id="KAH7040263.1"/>
    </source>
</evidence>
<dbReference type="GeneID" id="70181782"/>
<dbReference type="AlphaFoldDB" id="A0A9P8YHX2"/>
<name>A0A9P8YHX2_9PEZI</name>
<reference evidence="1" key="1">
    <citation type="journal article" date="2021" name="Nat. Commun.">
        <title>Genetic determinants of endophytism in the Arabidopsis root mycobiome.</title>
        <authorList>
            <person name="Mesny F."/>
            <person name="Miyauchi S."/>
            <person name="Thiergart T."/>
            <person name="Pickel B."/>
            <person name="Atanasova L."/>
            <person name="Karlsson M."/>
            <person name="Huettel B."/>
            <person name="Barry K.W."/>
            <person name="Haridas S."/>
            <person name="Chen C."/>
            <person name="Bauer D."/>
            <person name="Andreopoulos W."/>
            <person name="Pangilinan J."/>
            <person name="LaButti K."/>
            <person name="Riley R."/>
            <person name="Lipzen A."/>
            <person name="Clum A."/>
            <person name="Drula E."/>
            <person name="Henrissat B."/>
            <person name="Kohler A."/>
            <person name="Grigoriev I.V."/>
            <person name="Martin F.M."/>
            <person name="Hacquard S."/>
        </authorList>
    </citation>
    <scope>NUCLEOTIDE SEQUENCE</scope>
    <source>
        <strain evidence="1">MPI-CAGE-CH-0230</strain>
    </source>
</reference>
<sequence>MLVHLHARLNVWPAAQPQPHKHMSFAMHAGRIAHGSKRLCCEDKSFPTGSTCAEELLLAKDQWNQNI</sequence>
<comment type="caution">
    <text evidence="1">The sequence shown here is derived from an EMBL/GenBank/DDBJ whole genome shotgun (WGS) entry which is preliminary data.</text>
</comment>
<dbReference type="RefSeq" id="XP_046018318.1">
    <property type="nucleotide sequence ID" value="XM_046152236.1"/>
</dbReference>
<dbReference type="EMBL" id="JAGTJQ010000001">
    <property type="protein sequence ID" value="KAH7040263.1"/>
    <property type="molecule type" value="Genomic_DNA"/>
</dbReference>
<gene>
    <name evidence="1" type="ORF">B0I36DRAFT_310305</name>
</gene>
<feature type="non-terminal residue" evidence="1">
    <location>
        <position position="67"/>
    </location>
</feature>
<dbReference type="Proteomes" id="UP000756346">
    <property type="component" value="Unassembled WGS sequence"/>
</dbReference>
<evidence type="ECO:0000313" key="2">
    <source>
        <dbReference type="Proteomes" id="UP000756346"/>
    </source>
</evidence>
<keyword evidence="2" id="KW-1185">Reference proteome</keyword>
<protein>
    <submittedName>
        <fullName evidence="1">Uncharacterized protein</fullName>
    </submittedName>
</protein>